<dbReference type="InterPro" id="IPR027417">
    <property type="entry name" value="P-loop_NTPase"/>
</dbReference>
<feature type="domain" description="Helicase ATP-binding" evidence="4">
    <location>
        <begin position="62"/>
        <end position="184"/>
    </location>
</feature>
<dbReference type="Gene3D" id="3.40.50.10810">
    <property type="entry name" value="Tandem AAA-ATPase domain"/>
    <property type="match status" value="1"/>
</dbReference>
<comment type="caution">
    <text evidence="5">The sequence shown here is derived from an EMBL/GenBank/DDBJ whole genome shotgun (WGS) entry which is preliminary data.</text>
</comment>
<dbReference type="InterPro" id="IPR000330">
    <property type="entry name" value="SNF2_N"/>
</dbReference>
<reference evidence="5" key="1">
    <citation type="submission" date="2023-03" db="EMBL/GenBank/DDBJ databases">
        <title>Massive genome expansion in bonnet fungi (Mycena s.s.) driven by repeated elements and novel gene families across ecological guilds.</title>
        <authorList>
            <consortium name="Lawrence Berkeley National Laboratory"/>
            <person name="Harder C.B."/>
            <person name="Miyauchi S."/>
            <person name="Viragh M."/>
            <person name="Kuo A."/>
            <person name="Thoen E."/>
            <person name="Andreopoulos B."/>
            <person name="Lu D."/>
            <person name="Skrede I."/>
            <person name="Drula E."/>
            <person name="Henrissat B."/>
            <person name="Morin E."/>
            <person name="Kohler A."/>
            <person name="Barry K."/>
            <person name="LaButti K."/>
            <person name="Morin E."/>
            <person name="Salamov A."/>
            <person name="Lipzen A."/>
            <person name="Mereny Z."/>
            <person name="Hegedus B."/>
            <person name="Baldrian P."/>
            <person name="Stursova M."/>
            <person name="Weitz H."/>
            <person name="Taylor A."/>
            <person name="Grigoriev I.V."/>
            <person name="Nagy L.G."/>
            <person name="Martin F."/>
            <person name="Kauserud H."/>
        </authorList>
    </citation>
    <scope>NUCLEOTIDE SEQUENCE</scope>
    <source>
        <strain evidence="5">CBHHK188m</strain>
    </source>
</reference>
<dbReference type="GO" id="GO:0005634">
    <property type="term" value="C:nucleus"/>
    <property type="evidence" value="ECO:0007669"/>
    <property type="project" value="TreeGrafter"/>
</dbReference>
<keyword evidence="6" id="KW-1185">Reference proteome</keyword>
<dbReference type="EMBL" id="JARJLG010000076">
    <property type="protein sequence ID" value="KAJ7751946.1"/>
    <property type="molecule type" value="Genomic_DNA"/>
</dbReference>
<dbReference type="GO" id="GO:0008094">
    <property type="term" value="F:ATP-dependent activity, acting on DNA"/>
    <property type="evidence" value="ECO:0007669"/>
    <property type="project" value="TreeGrafter"/>
</dbReference>
<dbReference type="InterPro" id="IPR050628">
    <property type="entry name" value="SNF2_RAD54_helicase_TF"/>
</dbReference>
<evidence type="ECO:0000313" key="6">
    <source>
        <dbReference type="Proteomes" id="UP001215280"/>
    </source>
</evidence>
<evidence type="ECO:0000256" key="3">
    <source>
        <dbReference type="ARBA" id="ARBA00022840"/>
    </source>
</evidence>
<dbReference type="InterPro" id="IPR014001">
    <property type="entry name" value="Helicase_ATP-bd"/>
</dbReference>
<dbReference type="PANTHER" id="PTHR45626:SF14">
    <property type="entry name" value="ATP-DEPENDENT DNA HELICASE (EUROFUNG)"/>
    <property type="match status" value="1"/>
</dbReference>
<sequence length="220" mass="24928">MYSGCTTVEWQAIRLFWPTIWGMADMFFLWVSDEDCLSVLGKTVTTAAVICTNRTVQSGMCPTTLVIAPNIGILQHWLAELKRFAPKLDVLLYHGQGKRQDPGLPDVTLLTLSELRNQYTAYRDENVVDQQNFPLYTKKWHRIVIVSAKASWALKKSHALCLTGTPAQNSLRDLFPLLKFIDVKTQGLNNRASFDTLVTNPYCYIHATSQSLPSTFRSLR</sequence>
<dbReference type="Pfam" id="PF00176">
    <property type="entry name" value="SNF2-rel_dom"/>
    <property type="match status" value="1"/>
</dbReference>
<name>A0AAD7NAS8_9AGAR</name>
<protein>
    <submittedName>
        <fullName evidence="5">SNF2 family N-terminal domain-containing protein</fullName>
    </submittedName>
</protein>
<organism evidence="5 6">
    <name type="scientific">Mycena maculata</name>
    <dbReference type="NCBI Taxonomy" id="230809"/>
    <lineage>
        <taxon>Eukaryota</taxon>
        <taxon>Fungi</taxon>
        <taxon>Dikarya</taxon>
        <taxon>Basidiomycota</taxon>
        <taxon>Agaricomycotina</taxon>
        <taxon>Agaricomycetes</taxon>
        <taxon>Agaricomycetidae</taxon>
        <taxon>Agaricales</taxon>
        <taxon>Marasmiineae</taxon>
        <taxon>Mycenaceae</taxon>
        <taxon>Mycena</taxon>
    </lineage>
</organism>
<dbReference type="GO" id="GO:0006281">
    <property type="term" value="P:DNA repair"/>
    <property type="evidence" value="ECO:0007669"/>
    <property type="project" value="TreeGrafter"/>
</dbReference>
<dbReference type="AlphaFoldDB" id="A0AAD7NAS8"/>
<keyword evidence="1" id="KW-0547">Nucleotide-binding</keyword>
<keyword evidence="3" id="KW-0067">ATP-binding</keyword>
<dbReference type="InterPro" id="IPR038718">
    <property type="entry name" value="SNF2-like_sf"/>
</dbReference>
<dbReference type="GO" id="GO:0005524">
    <property type="term" value="F:ATP binding"/>
    <property type="evidence" value="ECO:0007669"/>
    <property type="project" value="UniProtKB-KW"/>
</dbReference>
<dbReference type="GO" id="GO:0016787">
    <property type="term" value="F:hydrolase activity"/>
    <property type="evidence" value="ECO:0007669"/>
    <property type="project" value="UniProtKB-KW"/>
</dbReference>
<accession>A0AAD7NAS8</accession>
<dbReference type="SUPFAM" id="SSF52540">
    <property type="entry name" value="P-loop containing nucleoside triphosphate hydrolases"/>
    <property type="match status" value="1"/>
</dbReference>
<dbReference type="PANTHER" id="PTHR45626">
    <property type="entry name" value="TRANSCRIPTION TERMINATION FACTOR 2-RELATED"/>
    <property type="match status" value="1"/>
</dbReference>
<keyword evidence="2" id="KW-0378">Hydrolase</keyword>
<proteinExistence type="predicted"/>
<gene>
    <name evidence="5" type="ORF">DFH07DRAFT_960784</name>
</gene>
<evidence type="ECO:0000256" key="2">
    <source>
        <dbReference type="ARBA" id="ARBA00022801"/>
    </source>
</evidence>
<dbReference type="PROSITE" id="PS51192">
    <property type="entry name" value="HELICASE_ATP_BIND_1"/>
    <property type="match status" value="1"/>
</dbReference>
<evidence type="ECO:0000313" key="5">
    <source>
        <dbReference type="EMBL" id="KAJ7751946.1"/>
    </source>
</evidence>
<evidence type="ECO:0000259" key="4">
    <source>
        <dbReference type="PROSITE" id="PS51192"/>
    </source>
</evidence>
<dbReference type="Proteomes" id="UP001215280">
    <property type="component" value="Unassembled WGS sequence"/>
</dbReference>
<evidence type="ECO:0000256" key="1">
    <source>
        <dbReference type="ARBA" id="ARBA00022741"/>
    </source>
</evidence>